<dbReference type="InterPro" id="IPR015424">
    <property type="entry name" value="PyrdxlP-dep_Trfase"/>
</dbReference>
<dbReference type="Gene3D" id="3.40.640.10">
    <property type="entry name" value="Type I PLP-dependent aspartate aminotransferase-like (Major domain)"/>
    <property type="match status" value="1"/>
</dbReference>
<dbReference type="Proteomes" id="UP000568022">
    <property type="component" value="Unassembled WGS sequence"/>
</dbReference>
<evidence type="ECO:0000256" key="1">
    <source>
        <dbReference type="SAM" id="MobiDB-lite"/>
    </source>
</evidence>
<name>A0A7W8BTI1_9ACTN</name>
<feature type="region of interest" description="Disordered" evidence="1">
    <location>
        <begin position="71"/>
        <end position="134"/>
    </location>
</feature>
<dbReference type="InterPro" id="IPR015421">
    <property type="entry name" value="PyrdxlP-dep_Trfase_major"/>
</dbReference>
<keyword evidence="3" id="KW-1185">Reference proteome</keyword>
<evidence type="ECO:0000313" key="2">
    <source>
        <dbReference type="EMBL" id="MBB5129352.1"/>
    </source>
</evidence>
<evidence type="ECO:0000313" key="3">
    <source>
        <dbReference type="Proteomes" id="UP000568022"/>
    </source>
</evidence>
<dbReference type="SUPFAM" id="SSF53383">
    <property type="entry name" value="PLP-dependent transferases"/>
    <property type="match status" value="1"/>
</dbReference>
<gene>
    <name evidence="2" type="ORF">FHS32_006137</name>
</gene>
<reference evidence="2 3" key="1">
    <citation type="submission" date="2020-08" db="EMBL/GenBank/DDBJ databases">
        <title>Genomic Encyclopedia of Type Strains, Phase III (KMG-III): the genomes of soil and plant-associated and newly described type strains.</title>
        <authorList>
            <person name="Whitman W."/>
        </authorList>
    </citation>
    <scope>NUCLEOTIDE SEQUENCE [LARGE SCALE GENOMIC DNA]</scope>
    <source>
        <strain evidence="2 3">CECT 3226</strain>
    </source>
</reference>
<feature type="region of interest" description="Disordered" evidence="1">
    <location>
        <begin position="1"/>
        <end position="30"/>
    </location>
</feature>
<dbReference type="AlphaFoldDB" id="A0A7W8BTI1"/>
<sequence length="134" mass="13751">MAGSTDEGRGTGRTTDGSGGGHGAGRAAHWNESVMDGLASGEPLPAGVIVEPVRADGRVLPAPDDWLRRTRRRTADRSVPLTAGETLTCVGRTGTSPTALPRGRAEERPGTAAALRPLPNGPVRRTARPGAGRA</sequence>
<accession>A0A7W8BTI1</accession>
<organism evidence="2 3">
    <name type="scientific">Streptomyces griseoloalbus</name>
    <dbReference type="NCBI Taxonomy" id="67303"/>
    <lineage>
        <taxon>Bacteria</taxon>
        <taxon>Bacillati</taxon>
        <taxon>Actinomycetota</taxon>
        <taxon>Actinomycetes</taxon>
        <taxon>Kitasatosporales</taxon>
        <taxon>Streptomycetaceae</taxon>
        <taxon>Streptomyces</taxon>
    </lineage>
</organism>
<protein>
    <submittedName>
        <fullName evidence="2">Uncharacterized protein</fullName>
    </submittedName>
</protein>
<dbReference type="EMBL" id="JACHJE010000018">
    <property type="protein sequence ID" value="MBB5129352.1"/>
    <property type="molecule type" value="Genomic_DNA"/>
</dbReference>
<comment type="caution">
    <text evidence="2">The sequence shown here is derived from an EMBL/GenBank/DDBJ whole genome shotgun (WGS) entry which is preliminary data.</text>
</comment>
<proteinExistence type="predicted"/>
<feature type="compositionally biased region" description="Basic and acidic residues" evidence="1">
    <location>
        <begin position="1"/>
        <end position="10"/>
    </location>
</feature>